<dbReference type="Proteomes" id="UP000198582">
    <property type="component" value="Unassembled WGS sequence"/>
</dbReference>
<proteinExistence type="predicted"/>
<dbReference type="InterPro" id="IPR027417">
    <property type="entry name" value="P-loop_NTPase"/>
</dbReference>
<gene>
    <name evidence="3" type="ORF">SAMN04489732_112202</name>
</gene>
<dbReference type="OrthoDB" id="67453at2"/>
<sequence length="187" mass="20681">MPRGRVVLLNGPSSSGKSAIGRAMLPLLPDPWFLVPVDGISGMRSTQYTRARDEAEVREILRRTRRGYHRVVAALVSTGNDVIMDYPLSEPWRLDDLLDVLDGYDVTLVDVRCSAGELDRRERARGDRPVGLAASQTQVFSHEDNDLVVDTTHRSAADCARDVVDRLDGIGGPKAFERLRAGRMPAE</sequence>
<dbReference type="GO" id="GO:0005524">
    <property type="term" value="F:ATP binding"/>
    <property type="evidence" value="ECO:0007669"/>
    <property type="project" value="InterPro"/>
</dbReference>
<evidence type="ECO:0000256" key="1">
    <source>
        <dbReference type="PIRSR" id="PIRSR007531-1"/>
    </source>
</evidence>
<dbReference type="GO" id="GO:0016740">
    <property type="term" value="F:transferase activity"/>
    <property type="evidence" value="ECO:0007669"/>
    <property type="project" value="UniProtKB-KW"/>
</dbReference>
<dbReference type="Gene3D" id="3.40.50.300">
    <property type="entry name" value="P-loop containing nucleotide triphosphate hydrolases"/>
    <property type="match status" value="1"/>
</dbReference>
<evidence type="ECO:0000256" key="2">
    <source>
        <dbReference type="PIRSR" id="PIRSR007531-2"/>
    </source>
</evidence>
<feature type="active site" evidence="1">
    <location>
        <position position="38"/>
    </location>
</feature>
<dbReference type="STRING" id="394193.SAMN04489732_112202"/>
<evidence type="ECO:0000313" key="3">
    <source>
        <dbReference type="EMBL" id="SEP48949.1"/>
    </source>
</evidence>
<dbReference type="EMBL" id="FOEF01000012">
    <property type="protein sequence ID" value="SEP48949.1"/>
    <property type="molecule type" value="Genomic_DNA"/>
</dbReference>
<keyword evidence="4" id="KW-1185">Reference proteome</keyword>
<evidence type="ECO:0000313" key="4">
    <source>
        <dbReference type="Proteomes" id="UP000198582"/>
    </source>
</evidence>
<dbReference type="Pfam" id="PF07931">
    <property type="entry name" value="CPT"/>
    <property type="match status" value="1"/>
</dbReference>
<dbReference type="RefSeq" id="WP_091621118.1">
    <property type="nucleotide sequence ID" value="NZ_FOEF01000012.1"/>
</dbReference>
<dbReference type="PIRSF" id="PIRSF007531">
    <property type="entry name" value="CPT"/>
    <property type="match status" value="1"/>
</dbReference>
<dbReference type="SUPFAM" id="SSF52540">
    <property type="entry name" value="P-loop containing nucleoside triphosphate hydrolases"/>
    <property type="match status" value="1"/>
</dbReference>
<name>A0A1H8Y9Y3_9PSEU</name>
<reference evidence="3 4" key="1">
    <citation type="submission" date="2016-10" db="EMBL/GenBank/DDBJ databases">
        <authorList>
            <person name="de Groot N.N."/>
        </authorList>
    </citation>
    <scope>NUCLEOTIDE SEQUENCE [LARGE SCALE GENOMIC DNA]</scope>
    <source>
        <strain evidence="3 4">DSM 44993</strain>
    </source>
</reference>
<organism evidence="3 4">
    <name type="scientific">Amycolatopsis saalfeldensis</name>
    <dbReference type="NCBI Taxonomy" id="394193"/>
    <lineage>
        <taxon>Bacteria</taxon>
        <taxon>Bacillati</taxon>
        <taxon>Actinomycetota</taxon>
        <taxon>Actinomycetes</taxon>
        <taxon>Pseudonocardiales</taxon>
        <taxon>Pseudonocardiaceae</taxon>
        <taxon>Amycolatopsis</taxon>
    </lineage>
</organism>
<protein>
    <submittedName>
        <fullName evidence="3">Chloramphenicol 3-O phosphotransferase</fullName>
    </submittedName>
</protein>
<dbReference type="InterPro" id="IPR012853">
    <property type="entry name" value="CPT"/>
</dbReference>
<dbReference type="AlphaFoldDB" id="A0A1H8Y9Y3"/>
<keyword evidence="3" id="KW-0808">Transferase</keyword>
<accession>A0A1H8Y9Y3</accession>
<feature type="binding site" evidence="2">
    <location>
        <begin position="11"/>
        <end position="18"/>
    </location>
    <ligand>
        <name>ATP</name>
        <dbReference type="ChEBI" id="CHEBI:30616"/>
    </ligand>
</feature>